<proteinExistence type="predicted"/>
<dbReference type="EMBL" id="JAOB01000042">
    <property type="protein sequence ID" value="EUA42427.1"/>
    <property type="molecule type" value="Genomic_DNA"/>
</dbReference>
<evidence type="ECO:0000313" key="1">
    <source>
        <dbReference type="EMBL" id="EUA42427.1"/>
    </source>
</evidence>
<dbReference type="PATRIC" id="fig|1299334.3.peg.4447"/>
<protein>
    <submittedName>
        <fullName evidence="1">CinA-like domain protein</fullName>
    </submittedName>
</protein>
<dbReference type="AlphaFoldDB" id="X8BE77"/>
<name>X8BE77_MYCXE</name>
<sequence>MMLADGRTLTRTLKLPGNRADIRERSTTVALHLLRRILADAT</sequence>
<organism evidence="1">
    <name type="scientific">Mycobacterium xenopi 4042</name>
    <dbReference type="NCBI Taxonomy" id="1299334"/>
    <lineage>
        <taxon>Bacteria</taxon>
        <taxon>Bacillati</taxon>
        <taxon>Actinomycetota</taxon>
        <taxon>Actinomycetes</taxon>
        <taxon>Mycobacteriales</taxon>
        <taxon>Mycobacteriaceae</taxon>
        <taxon>Mycobacterium</taxon>
    </lineage>
</organism>
<gene>
    <name evidence="1" type="primary">cinA</name>
    <name evidence="1" type="ORF">I553_6287</name>
</gene>
<comment type="caution">
    <text evidence="1">The sequence shown here is derived from an EMBL/GenBank/DDBJ whole genome shotgun (WGS) entry which is preliminary data.</text>
</comment>
<accession>X8BE77</accession>
<reference evidence="1" key="1">
    <citation type="submission" date="2014-01" db="EMBL/GenBank/DDBJ databases">
        <authorList>
            <person name="Brown-Elliot B."/>
            <person name="Wallace R."/>
            <person name="Lenaerts A."/>
            <person name="Ordway D."/>
            <person name="DeGroote M.A."/>
            <person name="Parker T."/>
            <person name="Sizemore C."/>
            <person name="Tallon L.J."/>
            <person name="Sadzewicz L.K."/>
            <person name="Sengamalay N."/>
            <person name="Fraser C.M."/>
            <person name="Hine E."/>
            <person name="Shefchek K.A."/>
            <person name="Das S.P."/>
            <person name="Tettelin H."/>
        </authorList>
    </citation>
    <scope>NUCLEOTIDE SEQUENCE [LARGE SCALE GENOMIC DNA]</scope>
    <source>
        <strain evidence="1">4042</strain>
    </source>
</reference>